<comment type="subcellular location">
    <subcellularLocation>
        <location evidence="1">Membrane</location>
    </subcellularLocation>
</comment>
<protein>
    <submittedName>
        <fullName evidence="8">BamA/TamA family outer membrane protein</fullName>
    </submittedName>
</protein>
<dbReference type="EMBL" id="JAHXCT010000006">
    <property type="protein sequence ID" value="MBW4769761.1"/>
    <property type="molecule type" value="Genomic_DNA"/>
</dbReference>
<dbReference type="InterPro" id="IPR000184">
    <property type="entry name" value="Bac_surfAg_D15"/>
</dbReference>
<dbReference type="RefSeq" id="WP_219481827.1">
    <property type="nucleotide sequence ID" value="NZ_JAHXCT010000006.1"/>
</dbReference>
<keyword evidence="4" id="KW-0472">Membrane</keyword>
<dbReference type="InterPro" id="IPR010827">
    <property type="entry name" value="BamA/TamA_POTRA"/>
</dbReference>
<gene>
    <name evidence="8" type="ORF">KZO38_08325</name>
</gene>
<evidence type="ECO:0000259" key="7">
    <source>
        <dbReference type="Pfam" id="PF07244"/>
    </source>
</evidence>
<proteinExistence type="predicted"/>
<keyword evidence="2" id="KW-0812">Transmembrane</keyword>
<dbReference type="InterPro" id="IPR039910">
    <property type="entry name" value="D15-like"/>
</dbReference>
<keyword evidence="9" id="KW-1185">Reference proteome</keyword>
<keyword evidence="5" id="KW-0998">Cell outer membrane</keyword>
<keyword evidence="3" id="KW-0732">Signal</keyword>
<evidence type="ECO:0000256" key="2">
    <source>
        <dbReference type="ARBA" id="ARBA00022692"/>
    </source>
</evidence>
<dbReference type="Pfam" id="PF07244">
    <property type="entry name" value="POTRA"/>
    <property type="match status" value="1"/>
</dbReference>
<name>A0ABS6YDW5_9BACT</name>
<feature type="domain" description="POTRA" evidence="7">
    <location>
        <begin position="292"/>
        <end position="350"/>
    </location>
</feature>
<accession>A0ABS6YDW5</accession>
<feature type="domain" description="Bacterial surface antigen (D15)" evidence="6">
    <location>
        <begin position="390"/>
        <end position="772"/>
    </location>
</feature>
<organism evidence="8 9">
    <name type="scientific">Hoylesella nanceiensis</name>
    <dbReference type="NCBI Taxonomy" id="425941"/>
    <lineage>
        <taxon>Bacteria</taxon>
        <taxon>Pseudomonadati</taxon>
        <taxon>Bacteroidota</taxon>
        <taxon>Bacteroidia</taxon>
        <taxon>Bacteroidales</taxon>
        <taxon>Prevotellaceae</taxon>
        <taxon>Hoylesella</taxon>
    </lineage>
</organism>
<reference evidence="8 9" key="1">
    <citation type="submission" date="2021-07" db="EMBL/GenBank/DDBJ databases">
        <title>Genomic diversity and antimicrobial resistance of Prevotella spp. isolated from chronic lung disease airways.</title>
        <authorList>
            <person name="Webb K.A."/>
            <person name="Olagoke O.S."/>
            <person name="Baird T."/>
            <person name="Neill J."/>
            <person name="Pham A."/>
            <person name="Wells T.J."/>
            <person name="Ramsay K.A."/>
            <person name="Bell S.C."/>
            <person name="Sarovich D.S."/>
            <person name="Price E.P."/>
        </authorList>
    </citation>
    <scope>NUCLEOTIDE SEQUENCE [LARGE SCALE GENOMIC DNA]</scope>
    <source>
        <strain evidence="8 9">SCHI0011.S.12</strain>
    </source>
</reference>
<dbReference type="Pfam" id="PF01103">
    <property type="entry name" value="Omp85"/>
    <property type="match status" value="1"/>
</dbReference>
<evidence type="ECO:0000313" key="8">
    <source>
        <dbReference type="EMBL" id="MBW4769761.1"/>
    </source>
</evidence>
<dbReference type="PROSITE" id="PS51257">
    <property type="entry name" value="PROKAR_LIPOPROTEIN"/>
    <property type="match status" value="1"/>
</dbReference>
<evidence type="ECO:0000256" key="4">
    <source>
        <dbReference type="ARBA" id="ARBA00023136"/>
    </source>
</evidence>
<evidence type="ECO:0000313" key="9">
    <source>
        <dbReference type="Proteomes" id="UP000788426"/>
    </source>
</evidence>
<evidence type="ECO:0000256" key="1">
    <source>
        <dbReference type="ARBA" id="ARBA00004370"/>
    </source>
</evidence>
<evidence type="ECO:0000259" key="6">
    <source>
        <dbReference type="Pfam" id="PF01103"/>
    </source>
</evidence>
<dbReference type="PANTHER" id="PTHR12815:SF47">
    <property type="entry name" value="TRANSLOCATION AND ASSEMBLY MODULE SUBUNIT TAMA"/>
    <property type="match status" value="1"/>
</dbReference>
<comment type="caution">
    <text evidence="8">The sequence shown here is derived from an EMBL/GenBank/DDBJ whole genome shotgun (WGS) entry which is preliminary data.</text>
</comment>
<dbReference type="PANTHER" id="PTHR12815">
    <property type="entry name" value="SORTING AND ASSEMBLY MACHINERY SAMM50 PROTEIN FAMILY MEMBER"/>
    <property type="match status" value="1"/>
</dbReference>
<sequence>MIYKALKKYFKTHRLGFYLLLIGGLILTSCSTTKSIPQDEQLFVGVSKINYEKNEDAKHFVKVQEEIEEALATQPNGALFGSSSLRSPFPIGLWIWNEFSTKKSGLSKWITKTFGKKPVLIANVNPALRASVAQQVLRSHGYLRGEVDYNIESTENVKKAKVAYNVTPGPLFRIDSVEFVGFPEREMNYLKSLNGAILLHKGDIFDVSTLEEQRERIYKTFRYKGLYYYKQDYTTFLADTVSVPGKVLTRVQLVDSLTKGTLDSWRIGKALLAIKTSAEEQLTDSMTYAHYKVFFNGSRPRVRPKVILRELRLFPGQKYDDSNYTESLNRLGSLGIFNSVDISFAPLDTASKTKTMDMLIQAVLDKPYDFFIETNIKGKTTGRLGPAVVLGFAKRNAFRRGEIVEFNLHGNYEWQTGHSSEGNSTGFNSYSYGGDLSLRVPKLFLPLVKQHKLYRPPTSIIKMSSDIVNRAGYFKRHIVSGELTFNWQTSVKSSFEFSPLIVQFDYMAKSTQKFKDIVSKSTYLQYTMQDKFIPKMYFAYTYNSPSFFQNPIRWQLAFSEAGNLISLGYLTGGYQWNKKNKKMFKNPYAQFLKVETDFTKTWKFNEKSSLVGHINAGCIWSYGNSSIAPYSEQFYVGGANSVRAFNIRTIGPGAYHVDQTQTSYLDQTGDIKFLANLEYRRHLIGNFYGALFLDAGNVWALTEDYRTNSTFKIKNVFKQMALGTGLGIRYDMQFLVIRVDWGVALHTPYSSGFYNIKSFKEGQNLNFAIGYPF</sequence>
<evidence type="ECO:0000256" key="5">
    <source>
        <dbReference type="ARBA" id="ARBA00023237"/>
    </source>
</evidence>
<dbReference type="Proteomes" id="UP000788426">
    <property type="component" value="Unassembled WGS sequence"/>
</dbReference>
<evidence type="ECO:0000256" key="3">
    <source>
        <dbReference type="ARBA" id="ARBA00022729"/>
    </source>
</evidence>